<dbReference type="GO" id="GO:0016787">
    <property type="term" value="F:hydrolase activity"/>
    <property type="evidence" value="ECO:0007669"/>
    <property type="project" value="UniProtKB-KW"/>
</dbReference>
<evidence type="ECO:0000259" key="1">
    <source>
        <dbReference type="Pfam" id="PF01738"/>
    </source>
</evidence>
<dbReference type="OrthoDB" id="9787933at2"/>
<dbReference type="InterPro" id="IPR002925">
    <property type="entry name" value="Dienelactn_hydro"/>
</dbReference>
<dbReference type="AlphaFoldDB" id="A0Y7J5"/>
<dbReference type="InterPro" id="IPR051049">
    <property type="entry name" value="Dienelactone_hydrolase-like"/>
</dbReference>
<sequence length="241" mass="27064">MIETHVDITTKDGAMNTFIACPEEDGPFPMVIFAMDAPGKREELHDMARRIAAVGYYVVLPNLYYRKVREFHMYMEGVTREKMFEQMDALSNDLFCDDVQAIFDHVDGNDRVATGPVGIVGYCMSGPFAVAAAGRFPDRVKVAASLHGVRLITEAADSPHLAAEKITGELYIGCAETDSWAPPEMIEALDAHLKTTACNYRIEWYPGTEHGFVFPQRGDIYNKSAAERHWERLFAMFARNL</sequence>
<dbReference type="Gene3D" id="3.40.50.1820">
    <property type="entry name" value="alpha/beta hydrolase"/>
    <property type="match status" value="1"/>
</dbReference>
<evidence type="ECO:0000313" key="2">
    <source>
        <dbReference type="EMBL" id="EAW32099.1"/>
    </source>
</evidence>
<dbReference type="PANTHER" id="PTHR46623">
    <property type="entry name" value="CARBOXYMETHYLENEBUTENOLIDASE-RELATED"/>
    <property type="match status" value="1"/>
</dbReference>
<dbReference type="SUPFAM" id="SSF53474">
    <property type="entry name" value="alpha/beta-Hydrolases"/>
    <property type="match status" value="1"/>
</dbReference>
<protein>
    <submittedName>
        <fullName evidence="2">Dienelactone hydrolase</fullName>
    </submittedName>
</protein>
<dbReference type="eggNOG" id="COG0412">
    <property type="taxonomic scope" value="Bacteria"/>
</dbReference>
<keyword evidence="2" id="KW-0378">Hydrolase</keyword>
<evidence type="ECO:0000313" key="3">
    <source>
        <dbReference type="Proteomes" id="UP000004931"/>
    </source>
</evidence>
<gene>
    <name evidence="2" type="ORF">GP2143_12626</name>
</gene>
<accession>A0Y7J5</accession>
<comment type="caution">
    <text evidence="2">The sequence shown here is derived from an EMBL/GenBank/DDBJ whole genome shotgun (WGS) entry which is preliminary data.</text>
</comment>
<dbReference type="PANTHER" id="PTHR46623:SF10">
    <property type="entry name" value="CARBOXYMETHYLENEBUTENOLIDASE HOMOLOG"/>
    <property type="match status" value="1"/>
</dbReference>
<dbReference type="Proteomes" id="UP000004931">
    <property type="component" value="Unassembled WGS sequence"/>
</dbReference>
<name>A0Y7J5_9GAMM</name>
<keyword evidence="3" id="KW-1185">Reference proteome</keyword>
<dbReference type="InterPro" id="IPR029058">
    <property type="entry name" value="AB_hydrolase_fold"/>
</dbReference>
<dbReference type="EMBL" id="AAVT01000001">
    <property type="protein sequence ID" value="EAW32099.1"/>
    <property type="molecule type" value="Genomic_DNA"/>
</dbReference>
<dbReference type="Pfam" id="PF01738">
    <property type="entry name" value="DLH"/>
    <property type="match status" value="1"/>
</dbReference>
<feature type="domain" description="Dienelactone hydrolase" evidence="1">
    <location>
        <begin position="15"/>
        <end position="239"/>
    </location>
</feature>
<dbReference type="STRING" id="247633.GP2143_12626"/>
<proteinExistence type="predicted"/>
<reference evidence="2 3" key="1">
    <citation type="journal article" date="2010" name="J. Bacteriol.">
        <title>Genome sequence of the oligotrophic marine Gammaproteobacterium HTCC2143, isolated from the Oregon Coast.</title>
        <authorList>
            <person name="Oh H.M."/>
            <person name="Kang I."/>
            <person name="Ferriera S."/>
            <person name="Giovannoni S.J."/>
            <person name="Cho J.C."/>
        </authorList>
    </citation>
    <scope>NUCLEOTIDE SEQUENCE [LARGE SCALE GENOMIC DNA]</scope>
    <source>
        <strain evidence="2 3">HTCC2143</strain>
    </source>
</reference>
<organism evidence="2 3">
    <name type="scientific">marine gamma proteobacterium HTCC2143</name>
    <dbReference type="NCBI Taxonomy" id="247633"/>
    <lineage>
        <taxon>Bacteria</taxon>
        <taxon>Pseudomonadati</taxon>
        <taxon>Pseudomonadota</taxon>
        <taxon>Gammaproteobacteria</taxon>
        <taxon>Cellvibrionales</taxon>
        <taxon>Spongiibacteraceae</taxon>
        <taxon>BD1-7 clade</taxon>
    </lineage>
</organism>